<evidence type="ECO:0000313" key="7">
    <source>
        <dbReference type="Proteomes" id="UP001295684"/>
    </source>
</evidence>
<keyword evidence="7" id="KW-1185">Reference proteome</keyword>
<keyword evidence="5" id="KW-0812">Transmembrane</keyword>
<reference evidence="6" key="1">
    <citation type="submission" date="2023-07" db="EMBL/GenBank/DDBJ databases">
        <authorList>
            <consortium name="AG Swart"/>
            <person name="Singh M."/>
            <person name="Singh A."/>
            <person name="Seah K."/>
            <person name="Emmerich C."/>
        </authorList>
    </citation>
    <scope>NUCLEOTIDE SEQUENCE</scope>
    <source>
        <strain evidence="6">DP1</strain>
    </source>
</reference>
<feature type="transmembrane region" description="Helical" evidence="5">
    <location>
        <begin position="484"/>
        <end position="501"/>
    </location>
</feature>
<dbReference type="GO" id="GO:0006508">
    <property type="term" value="P:proteolysis"/>
    <property type="evidence" value="ECO:0007669"/>
    <property type="project" value="TreeGrafter"/>
</dbReference>
<dbReference type="InterPro" id="IPR043543">
    <property type="entry name" value="PAPPA/PAPPA2"/>
</dbReference>
<comment type="caution">
    <text evidence="6">The sequence shown here is derived from an EMBL/GenBank/DDBJ whole genome shotgun (WGS) entry which is preliminary data.</text>
</comment>
<evidence type="ECO:0000313" key="6">
    <source>
        <dbReference type="EMBL" id="CAI2386813.1"/>
    </source>
</evidence>
<accession>A0AAD2DBQ1</accession>
<feature type="transmembrane region" description="Helical" evidence="5">
    <location>
        <begin position="668"/>
        <end position="687"/>
    </location>
</feature>
<keyword evidence="3" id="KW-1015">Disulfide bond</keyword>
<keyword evidence="5" id="KW-0472">Membrane</keyword>
<gene>
    <name evidence="6" type="ORF">ECRASSUSDP1_LOCUS28438</name>
</gene>
<feature type="transmembrane region" description="Helical" evidence="5">
    <location>
        <begin position="554"/>
        <end position="579"/>
    </location>
</feature>
<feature type="transmembrane region" description="Helical" evidence="5">
    <location>
        <begin position="402"/>
        <end position="423"/>
    </location>
</feature>
<evidence type="ECO:0000256" key="5">
    <source>
        <dbReference type="SAM" id="Phobius"/>
    </source>
</evidence>
<dbReference type="GO" id="GO:0004222">
    <property type="term" value="F:metalloendopeptidase activity"/>
    <property type="evidence" value="ECO:0007669"/>
    <property type="project" value="TreeGrafter"/>
</dbReference>
<evidence type="ECO:0000256" key="3">
    <source>
        <dbReference type="ARBA" id="ARBA00023157"/>
    </source>
</evidence>
<dbReference type="GO" id="GO:0007166">
    <property type="term" value="P:cell surface receptor signaling pathway"/>
    <property type="evidence" value="ECO:0007669"/>
    <property type="project" value="TreeGrafter"/>
</dbReference>
<protein>
    <submittedName>
        <fullName evidence="6">Uncharacterized protein</fullName>
    </submittedName>
</protein>
<evidence type="ECO:0000256" key="1">
    <source>
        <dbReference type="ARBA" id="ARBA00022729"/>
    </source>
</evidence>
<dbReference type="GO" id="GO:0005615">
    <property type="term" value="C:extracellular space"/>
    <property type="evidence" value="ECO:0007669"/>
    <property type="project" value="TreeGrafter"/>
</dbReference>
<dbReference type="Proteomes" id="UP001295684">
    <property type="component" value="Unassembled WGS sequence"/>
</dbReference>
<proteinExistence type="predicted"/>
<feature type="region of interest" description="Disordered" evidence="4">
    <location>
        <begin position="768"/>
        <end position="813"/>
    </location>
</feature>
<evidence type="ECO:0000256" key="4">
    <source>
        <dbReference type="SAM" id="MobiDB-lite"/>
    </source>
</evidence>
<feature type="compositionally biased region" description="Pro residues" evidence="4">
    <location>
        <begin position="772"/>
        <end position="787"/>
    </location>
</feature>
<feature type="transmembrane region" description="Helical" evidence="5">
    <location>
        <begin position="699"/>
        <end position="727"/>
    </location>
</feature>
<dbReference type="EMBL" id="CAMPGE010029350">
    <property type="protein sequence ID" value="CAI2386813.1"/>
    <property type="molecule type" value="Genomic_DNA"/>
</dbReference>
<keyword evidence="1" id="KW-0732">Signal</keyword>
<dbReference type="InterPro" id="IPR011936">
    <property type="entry name" value="Myxo_disulph_rpt"/>
</dbReference>
<dbReference type="NCBIfam" id="TIGR02232">
    <property type="entry name" value="myxo_disulf_rpt"/>
    <property type="match status" value="3"/>
</dbReference>
<keyword evidence="2" id="KW-0677">Repeat</keyword>
<feature type="transmembrane region" description="Helical" evidence="5">
    <location>
        <begin position="374"/>
        <end position="395"/>
    </location>
</feature>
<evidence type="ECO:0000256" key="2">
    <source>
        <dbReference type="ARBA" id="ARBA00022737"/>
    </source>
</evidence>
<keyword evidence="5" id="KW-1133">Transmembrane helix</keyword>
<dbReference type="PANTHER" id="PTHR46130:SF3">
    <property type="entry name" value="CHROMOSOME UNDETERMINED SCAFFOLD_33, WHOLE GENOME SHOTGUN SEQUENCE"/>
    <property type="match status" value="1"/>
</dbReference>
<dbReference type="Pfam" id="PF13948">
    <property type="entry name" value="DUF4215"/>
    <property type="match status" value="3"/>
</dbReference>
<organism evidence="6 7">
    <name type="scientific">Euplotes crassus</name>
    <dbReference type="NCBI Taxonomy" id="5936"/>
    <lineage>
        <taxon>Eukaryota</taxon>
        <taxon>Sar</taxon>
        <taxon>Alveolata</taxon>
        <taxon>Ciliophora</taxon>
        <taxon>Intramacronucleata</taxon>
        <taxon>Spirotrichea</taxon>
        <taxon>Hypotrichia</taxon>
        <taxon>Euplotida</taxon>
        <taxon>Euplotidae</taxon>
        <taxon>Moneuplotes</taxon>
    </lineage>
</organism>
<name>A0AAD2DBQ1_EUPCR</name>
<dbReference type="PANTHER" id="PTHR46130">
    <property type="entry name" value="LAMGL DOMAIN-CONTAINING PROTEIN"/>
    <property type="match status" value="1"/>
</dbReference>
<dbReference type="AlphaFoldDB" id="A0AAD2DBQ1"/>
<sequence length="813" mass="92286">MKFLSEFHQLFIFLQICKYTDGLSHSAIYTQLPIWTGDGEDAVKWNFQANNSDYPSATSFDSCQLYLEPKEYCWRKEIISGVDTYSCADGFYNHGRYCYELCGDGIMHTDPQVYGCDDGNTINGDGCSELCRVEQDFTCNASHLGISTCTEEVVIPCGNGIKEESEDEECDDGNSSSGDGCDSECAIEPGNSCFGLDGEISRCFPFCGNGIHDTDETCDDMNSMDYDGCDNSCQIESNFVCTYNPTFSRDICVSKYFPAIVSKNTHQVASSELIYTFNDSMIQYNFTGEEVSLIVSSPISDHEVAWTTSFASKTQLKIKYTMTPVILGGNGETLTVTFQDVSAFSTENKIALSNTMEFKYEFDVMPASATTESAGSGATFMFLLTFGFSLGISVVTGSSMELMWSLANTLQILFILGLLRLHYPSNLKAVYSYMKYSNFDNPITQWLSEVSVGSINIISSPINEDFSSLGFGSSNIIVNSLDKIFMIFMMGIMILVVYLLFKCVKTKKNWIAKKIIKIDRSLRYESSSRFIIELSMNLTISISINIFYGRVDSIFEILSFVLAVILFILLIIVFIYATIWPIKNFDKIKTHPDHLERHCFLFLEFNTHHKKCVLFYSYFTLRRIMIALVVIGLQNFARVQLVCLILLFYWIAKYQIIYKPYKLQVNNFLNAVNEVFLVMYCVILFNFMSPGDSGNLTLYGFVCIGMIGIFFILNWCTIFPLKIINIVKRCKKKCRKKTEEETERERQMKIFKSIIESRRIASQNIISTLRPPSLPTPPSQLPRPSQPPQNHEEIRVYKLNPRNKPETLPFNPT</sequence>